<dbReference type="InterPro" id="IPR016024">
    <property type="entry name" value="ARM-type_fold"/>
</dbReference>
<comment type="similarity">
    <text evidence="1">Belongs to the RIPOR family.</text>
</comment>
<dbReference type="InterPro" id="IPR011989">
    <property type="entry name" value="ARM-like"/>
</dbReference>
<accession>A0ABN8NAQ5</accession>
<evidence type="ECO:0000313" key="4">
    <source>
        <dbReference type="EMBL" id="CAH3043732.1"/>
    </source>
</evidence>
<dbReference type="Pfam" id="PF15903">
    <property type="entry name" value="PL48"/>
    <property type="match status" value="1"/>
</dbReference>
<feature type="region of interest" description="Disordered" evidence="2">
    <location>
        <begin position="465"/>
        <end position="488"/>
    </location>
</feature>
<reference evidence="4 5" key="1">
    <citation type="submission" date="2022-05" db="EMBL/GenBank/DDBJ databases">
        <authorList>
            <consortium name="Genoscope - CEA"/>
            <person name="William W."/>
        </authorList>
    </citation>
    <scope>NUCLEOTIDE SEQUENCE [LARGE SCALE GENOMIC DNA]</scope>
</reference>
<protein>
    <recommendedName>
        <fullName evidence="3">FAM65 N-terminal domain-containing protein</fullName>
    </recommendedName>
</protein>
<dbReference type="InterPro" id="IPR026136">
    <property type="entry name" value="RIPOR3"/>
</dbReference>
<dbReference type="SUPFAM" id="SSF48371">
    <property type="entry name" value="ARM repeat"/>
    <property type="match status" value="1"/>
</dbReference>
<name>A0ABN8NAQ5_9CNID</name>
<dbReference type="Proteomes" id="UP001159427">
    <property type="component" value="Unassembled WGS sequence"/>
</dbReference>
<gene>
    <name evidence="4" type="ORF">PEVE_00040702</name>
</gene>
<keyword evidence="5" id="KW-1185">Reference proteome</keyword>
<comment type="caution">
    <text evidence="4">The sequence shown here is derived from an EMBL/GenBank/DDBJ whole genome shotgun (WGS) entry which is preliminary data.</text>
</comment>
<evidence type="ECO:0000256" key="2">
    <source>
        <dbReference type="SAM" id="MobiDB-lite"/>
    </source>
</evidence>
<feature type="compositionally biased region" description="Basic and acidic residues" evidence="2">
    <location>
        <begin position="583"/>
        <end position="600"/>
    </location>
</feature>
<feature type="region of interest" description="Disordered" evidence="2">
    <location>
        <begin position="537"/>
        <end position="648"/>
    </location>
</feature>
<feature type="region of interest" description="Disordered" evidence="2">
    <location>
        <begin position="319"/>
        <end position="370"/>
    </location>
</feature>
<feature type="domain" description="FAM65 N-terminal" evidence="3">
    <location>
        <begin position="96"/>
        <end position="299"/>
    </location>
</feature>
<organism evidence="4 5">
    <name type="scientific">Porites evermanni</name>
    <dbReference type="NCBI Taxonomy" id="104178"/>
    <lineage>
        <taxon>Eukaryota</taxon>
        <taxon>Metazoa</taxon>
        <taxon>Cnidaria</taxon>
        <taxon>Anthozoa</taxon>
        <taxon>Hexacorallia</taxon>
        <taxon>Scleractinia</taxon>
        <taxon>Fungiina</taxon>
        <taxon>Poritidae</taxon>
        <taxon>Porites</taxon>
    </lineage>
</organism>
<dbReference type="PANTHER" id="PTHR15829">
    <property type="entry name" value="PROTEIN KINASE PKN/PRK1, EFFECTOR"/>
    <property type="match status" value="1"/>
</dbReference>
<feature type="compositionally biased region" description="Basic and acidic residues" evidence="2">
    <location>
        <begin position="344"/>
        <end position="364"/>
    </location>
</feature>
<feature type="compositionally biased region" description="Polar residues" evidence="2">
    <location>
        <begin position="550"/>
        <end position="567"/>
    </location>
</feature>
<evidence type="ECO:0000313" key="5">
    <source>
        <dbReference type="Proteomes" id="UP001159427"/>
    </source>
</evidence>
<feature type="region of interest" description="Disordered" evidence="2">
    <location>
        <begin position="1"/>
        <end position="39"/>
    </location>
</feature>
<dbReference type="Gene3D" id="1.25.10.10">
    <property type="entry name" value="Leucine-rich Repeat Variant"/>
    <property type="match status" value="1"/>
</dbReference>
<evidence type="ECO:0000256" key="1">
    <source>
        <dbReference type="ARBA" id="ARBA00005744"/>
    </source>
</evidence>
<proteinExistence type="inferred from homology"/>
<sequence>MERGHHVTDNIPNRTQSVGAAAASRIRSSSVLGHQSPAQLERKHSQIIRRQSGILRSKPSIKTPRIDHTTSLFSKLLSALSDYGKHLEDALSTVEPKRKRIVEERIKLIASRKQQIDEISQLYLYEQKMREGSRNLLNALTYQGSKGGQEKCRSSIASCTEKMCAIEEELETKLGVFKFTLNALLAFGRLCSGDVYDVHIKHGSNFKWKARCKVERERQRWTDGEFTLRPSISDDFTIRVIEMKKIQANVQIGNILLRSRNYIKARPQIVSVPLNSTGSMKLKITVEWRPFSGKEENTLRAKNQNLLSEVIFLQPAAASSTDGMGGGMSVASSSTGDNSSDVSENSRVEDRVTDKPGSHSHQELVEDATDSSEIADKAAFSLDVDGLISQESEEFRHATSLDSALQHLIPTLQSNKDQFPELHGLITNLEKLEELVKRCSLSRSSMSLSVESALESFDFLEQDDVADETESTPRSTASGGSECHDTGYNSTDDYNKDFGVEGGADASYIVDFFTSNKTVDNLVSSTEENRLDKIDEYRSSKEFEEENDHSSYINDQDNADIDSSNDSPHCITDIFSSLPSSKSMERSASEDDAVKFKEETINEVPSNTSSPRKRIEAGELIQESPQHSSYKTRSSRATSPNLSSSYAPEATVGNKVLDKVILCHLQFCEEMAGYLGSFGPMKFKEMSALSKLRQQKEVLERLIQFVLSADLISDLSLPQINPRLVSNPMLAPFWEKTCQGQSSLMFTTAGQLVSAFEDNYKSQITQSYNRVVDIVFPVIVARVIHQDPELTDVSAEEEDLVTVFQFEHFFMDCCRPNLSKYINDVAYELVIGKRLRSPEKDAVVAQLKQYTEIPLSKSCFCPVLFLLLDTDFFVSQAAEAYLLHLQKNGELRRKAIGLSIEALEESEEKLRQGACVALTVLQARDAVPQLLYLSRCDVQSVKLEARKALSSLGDEGEDALRQSEMSTNEITALMF</sequence>
<feature type="compositionally biased region" description="Low complexity" evidence="2">
    <location>
        <begin position="20"/>
        <end position="30"/>
    </location>
</feature>
<evidence type="ECO:0000259" key="3">
    <source>
        <dbReference type="Pfam" id="PF15903"/>
    </source>
</evidence>
<dbReference type="PANTHER" id="PTHR15829:SF13">
    <property type="entry name" value="FAM65 N-TERMINAL DOMAIN-CONTAINING PROTEIN"/>
    <property type="match status" value="1"/>
</dbReference>
<dbReference type="InterPro" id="IPR031780">
    <property type="entry name" value="FAM65_N"/>
</dbReference>
<feature type="compositionally biased region" description="Low complexity" evidence="2">
    <location>
        <begin position="329"/>
        <end position="343"/>
    </location>
</feature>
<feature type="compositionally biased region" description="Polar residues" evidence="2">
    <location>
        <begin position="623"/>
        <end position="646"/>
    </location>
</feature>
<dbReference type="EMBL" id="CALNXI010000750">
    <property type="protein sequence ID" value="CAH3043732.1"/>
    <property type="molecule type" value="Genomic_DNA"/>
</dbReference>